<evidence type="ECO:0000313" key="2">
    <source>
        <dbReference type="Proteomes" id="UP000292459"/>
    </source>
</evidence>
<gene>
    <name evidence="1" type="ORF">DYY88_01635</name>
</gene>
<dbReference type="AlphaFoldDB" id="A0A4Q7EG23"/>
<keyword evidence="2" id="KW-1185">Reference proteome</keyword>
<accession>A0A4Q7EG23</accession>
<reference evidence="1 2" key="1">
    <citation type="submission" date="2018-11" db="EMBL/GenBank/DDBJ databases">
        <title>Whole genome sequencing of an environmental sample.</title>
        <authorList>
            <person name="Sarangi A.N."/>
            <person name="Singh D."/>
            <person name="Tripathy S."/>
        </authorList>
    </citation>
    <scope>NUCLEOTIDE SEQUENCE [LARGE SCALE GENOMIC DNA]</scope>
    <source>
        <strain evidence="1 2">Lakshadweep</strain>
    </source>
</reference>
<dbReference type="Gene3D" id="1.25.40.10">
    <property type="entry name" value="Tetratricopeptide repeat domain"/>
    <property type="match status" value="1"/>
</dbReference>
<name>A0A4Q7EG23_9CYAN</name>
<dbReference type="SUPFAM" id="SSF48452">
    <property type="entry name" value="TPR-like"/>
    <property type="match status" value="1"/>
</dbReference>
<dbReference type="OrthoDB" id="531660at2"/>
<evidence type="ECO:0008006" key="3">
    <source>
        <dbReference type="Google" id="ProtNLM"/>
    </source>
</evidence>
<sequence>MTVLSGGICFGPATIANAQTILEEEGTITPALKDYPLAIEAGDIIAIVVTSEDFDTMVSLIGPDGEEVAFNDDYGGTLNSRIVYSATSSGDYIIRAMTYDGQQGGDFMLEVRPASPYEVAFNEAQMSLEAQDLAGAIDAFTTAIELDDSNPEAFLGRADATFGQALDEWESQGNFDENADASFEEQFLEDLPPLVRDLIVTDFETAAELYEADGDPFTAQRLREQILYIETGEAPGPTGGGPRTE</sequence>
<comment type="caution">
    <text evidence="1">The sequence shown here is derived from an EMBL/GenBank/DDBJ whole genome shotgun (WGS) entry which is preliminary data.</text>
</comment>
<organism evidence="1 2">
    <name type="scientific">Leptolyngbya iicbica LK</name>
    <dbReference type="NCBI Taxonomy" id="2294035"/>
    <lineage>
        <taxon>Bacteria</taxon>
        <taxon>Bacillati</taxon>
        <taxon>Cyanobacteriota</taxon>
        <taxon>Cyanophyceae</taxon>
        <taxon>Leptolyngbyales</taxon>
        <taxon>Leptolyngbyaceae</taxon>
        <taxon>Leptolyngbya group</taxon>
        <taxon>Leptolyngbya</taxon>
        <taxon>Leptolyngbya iicbica</taxon>
    </lineage>
</organism>
<dbReference type="RefSeq" id="WP_052288128.1">
    <property type="nucleotide sequence ID" value="NZ_QVFV01000001.1"/>
</dbReference>
<dbReference type="InterPro" id="IPR011990">
    <property type="entry name" value="TPR-like_helical_dom_sf"/>
</dbReference>
<protein>
    <recommendedName>
        <fullName evidence="3">Tetratricopeptide repeat protein</fullName>
    </recommendedName>
</protein>
<dbReference type="Proteomes" id="UP000292459">
    <property type="component" value="Unassembled WGS sequence"/>
</dbReference>
<dbReference type="Gene3D" id="2.60.120.380">
    <property type="match status" value="1"/>
</dbReference>
<evidence type="ECO:0000313" key="1">
    <source>
        <dbReference type="EMBL" id="RZM81996.1"/>
    </source>
</evidence>
<dbReference type="EMBL" id="QVFV01000001">
    <property type="protein sequence ID" value="RZM81996.1"/>
    <property type="molecule type" value="Genomic_DNA"/>
</dbReference>
<proteinExistence type="predicted"/>